<dbReference type="Proteomes" id="UP000054935">
    <property type="component" value="Unassembled WGS sequence"/>
</dbReference>
<evidence type="ECO:0000313" key="3">
    <source>
        <dbReference type="EMBL" id="CUH77576.1"/>
    </source>
</evidence>
<accession>A0A0P1G795</accession>
<dbReference type="STRING" id="441103.TRN7648_01548"/>
<reference evidence="3 4" key="1">
    <citation type="submission" date="2015-09" db="EMBL/GenBank/DDBJ databases">
        <authorList>
            <consortium name="Swine Surveillance"/>
        </authorList>
    </citation>
    <scope>NUCLEOTIDE SEQUENCE [LARGE SCALE GENOMIC DNA]</scope>
    <source>
        <strain evidence="3 4">CECT 7648</strain>
    </source>
</reference>
<organism evidence="3 4">
    <name type="scientific">Tropicibacter naphthalenivorans</name>
    <dbReference type="NCBI Taxonomy" id="441103"/>
    <lineage>
        <taxon>Bacteria</taxon>
        <taxon>Pseudomonadati</taxon>
        <taxon>Pseudomonadota</taxon>
        <taxon>Alphaproteobacteria</taxon>
        <taxon>Rhodobacterales</taxon>
        <taxon>Roseobacteraceae</taxon>
        <taxon>Tropicibacter</taxon>
    </lineage>
</organism>
<proteinExistence type="predicted"/>
<gene>
    <name evidence="3" type="ORF">TRN7648_01548</name>
</gene>
<keyword evidence="2" id="KW-0472">Membrane</keyword>
<evidence type="ECO:0000313" key="4">
    <source>
        <dbReference type="Proteomes" id="UP000054935"/>
    </source>
</evidence>
<name>A0A0P1G795_9RHOB</name>
<evidence type="ECO:0000256" key="1">
    <source>
        <dbReference type="SAM" id="MobiDB-lite"/>
    </source>
</evidence>
<keyword evidence="4" id="KW-1185">Reference proteome</keyword>
<feature type="region of interest" description="Disordered" evidence="1">
    <location>
        <begin position="1"/>
        <end position="41"/>
    </location>
</feature>
<sequence>MAGSRLDALYDYSSRRMRDPQPASRPSEYGRGHSSVHRAGPTWYDDSVWGAEDPARALLHDGTEFRSRATRVLRTCVLLALGFALNPLAAAMLA</sequence>
<protein>
    <submittedName>
        <fullName evidence="3">Uncharacterized protein</fullName>
    </submittedName>
</protein>
<evidence type="ECO:0000256" key="2">
    <source>
        <dbReference type="SAM" id="Phobius"/>
    </source>
</evidence>
<dbReference type="EMBL" id="CYSE01000002">
    <property type="protein sequence ID" value="CUH77576.1"/>
    <property type="molecule type" value="Genomic_DNA"/>
</dbReference>
<feature type="transmembrane region" description="Helical" evidence="2">
    <location>
        <begin position="72"/>
        <end position="93"/>
    </location>
</feature>
<dbReference type="AlphaFoldDB" id="A0A0P1G795"/>
<keyword evidence="2" id="KW-1133">Transmembrane helix</keyword>
<dbReference type="RefSeq" id="WP_058247033.1">
    <property type="nucleotide sequence ID" value="NZ_CYSE01000002.1"/>
</dbReference>
<keyword evidence="2" id="KW-0812">Transmembrane</keyword>